<accession>A0A2S5GIN1</accession>
<dbReference type="Proteomes" id="UP000239990">
    <property type="component" value="Unassembled WGS sequence"/>
</dbReference>
<protein>
    <recommendedName>
        <fullName evidence="3">Ferritin-like domain-containing protein</fullName>
    </recommendedName>
</protein>
<dbReference type="EMBL" id="PREU01000019">
    <property type="protein sequence ID" value="PPA72828.1"/>
    <property type="molecule type" value="Genomic_DNA"/>
</dbReference>
<evidence type="ECO:0008006" key="3">
    <source>
        <dbReference type="Google" id="ProtNLM"/>
    </source>
</evidence>
<sequence>MHNLQSIRRMPLTELNIYQHALIATAEEMLHVRQFANDVRATSWKKEPFFRESRHLQAAAVEARLHATLFAFSSPIIWMMGHEVYQEFDDLKEACFNEANFLTSDAYLLGDQQ</sequence>
<gene>
    <name evidence="1" type="ORF">C4E15_28095</name>
</gene>
<comment type="caution">
    <text evidence="1">The sequence shown here is derived from an EMBL/GenBank/DDBJ whole genome shotgun (WGS) entry which is preliminary data.</text>
</comment>
<evidence type="ECO:0000313" key="2">
    <source>
        <dbReference type="Proteomes" id="UP000239990"/>
    </source>
</evidence>
<reference evidence="1 2" key="1">
    <citation type="submission" date="2018-02" db="EMBL/GenBank/DDBJ databases">
        <title>Draft Genome of Achromobacter spanius stain 6.</title>
        <authorList>
            <person name="Gunasekera T.S."/>
            <person name="Radwan O."/>
            <person name="Ruiz O.N."/>
        </authorList>
    </citation>
    <scope>NUCLEOTIDE SEQUENCE [LARGE SCALE GENOMIC DNA]</scope>
    <source>
        <strain evidence="1 2">6</strain>
    </source>
</reference>
<evidence type="ECO:0000313" key="1">
    <source>
        <dbReference type="EMBL" id="PPA72828.1"/>
    </source>
</evidence>
<organism evidence="1 2">
    <name type="scientific">Achromobacter spanius</name>
    <dbReference type="NCBI Taxonomy" id="217203"/>
    <lineage>
        <taxon>Bacteria</taxon>
        <taxon>Pseudomonadati</taxon>
        <taxon>Pseudomonadota</taxon>
        <taxon>Betaproteobacteria</taxon>
        <taxon>Burkholderiales</taxon>
        <taxon>Alcaligenaceae</taxon>
        <taxon>Achromobacter</taxon>
    </lineage>
</organism>
<name>A0A2S5GIN1_9BURK</name>
<dbReference type="RefSeq" id="WP_104145692.1">
    <property type="nucleotide sequence ID" value="NZ_PREU01000019.1"/>
</dbReference>
<proteinExistence type="predicted"/>
<dbReference type="AlphaFoldDB" id="A0A2S5GIN1"/>